<evidence type="ECO:0000256" key="5">
    <source>
        <dbReference type="ARBA" id="ARBA00023315"/>
    </source>
</evidence>
<evidence type="ECO:0000256" key="6">
    <source>
        <dbReference type="SAM" id="MobiDB-lite"/>
    </source>
</evidence>
<gene>
    <name evidence="8" type="ORF">ACFFSA_14195</name>
</gene>
<dbReference type="PANTHER" id="PTHR10434:SF64">
    <property type="entry name" value="1-ACYL-SN-GLYCEROL-3-PHOSPHATE ACYLTRANSFERASE-RELATED"/>
    <property type="match status" value="1"/>
</dbReference>
<dbReference type="RefSeq" id="WP_344993217.1">
    <property type="nucleotide sequence ID" value="NZ_BAAAXV010000007.1"/>
</dbReference>
<evidence type="ECO:0000256" key="2">
    <source>
        <dbReference type="ARBA" id="ARBA00022516"/>
    </source>
</evidence>
<reference evidence="8 9" key="1">
    <citation type="submission" date="2024-09" db="EMBL/GenBank/DDBJ databases">
        <authorList>
            <person name="Sun Q."/>
            <person name="Mori K."/>
        </authorList>
    </citation>
    <scope>NUCLEOTIDE SEQUENCE [LARGE SCALE GENOMIC DNA]</scope>
    <source>
        <strain evidence="8 9">JCM 3143</strain>
    </source>
</reference>
<accession>A0ABV5RZH8</accession>
<keyword evidence="5 8" id="KW-0012">Acyltransferase</keyword>
<dbReference type="EMBL" id="JBHMBW010000011">
    <property type="protein sequence ID" value="MFB9624233.1"/>
    <property type="molecule type" value="Genomic_DNA"/>
</dbReference>
<keyword evidence="3" id="KW-0808">Transferase</keyword>
<feature type="region of interest" description="Disordered" evidence="6">
    <location>
        <begin position="153"/>
        <end position="172"/>
    </location>
</feature>
<feature type="region of interest" description="Disordered" evidence="6">
    <location>
        <begin position="1"/>
        <end position="54"/>
    </location>
</feature>
<keyword evidence="2" id="KW-0444">Lipid biosynthesis</keyword>
<evidence type="ECO:0000313" key="9">
    <source>
        <dbReference type="Proteomes" id="UP001589532"/>
    </source>
</evidence>
<comment type="caution">
    <text evidence="8">The sequence shown here is derived from an EMBL/GenBank/DDBJ whole genome shotgun (WGS) entry which is preliminary data.</text>
</comment>
<evidence type="ECO:0000256" key="3">
    <source>
        <dbReference type="ARBA" id="ARBA00022679"/>
    </source>
</evidence>
<evidence type="ECO:0000313" key="8">
    <source>
        <dbReference type="EMBL" id="MFB9624233.1"/>
    </source>
</evidence>
<feature type="compositionally biased region" description="Low complexity" evidence="6">
    <location>
        <begin position="11"/>
        <end position="37"/>
    </location>
</feature>
<dbReference type="CDD" id="cd07989">
    <property type="entry name" value="LPLAT_AGPAT-like"/>
    <property type="match status" value="1"/>
</dbReference>
<evidence type="ECO:0000256" key="1">
    <source>
        <dbReference type="ARBA" id="ARBA00005189"/>
    </source>
</evidence>
<dbReference type="SUPFAM" id="SSF69593">
    <property type="entry name" value="Glycerol-3-phosphate (1)-acyltransferase"/>
    <property type="match status" value="1"/>
</dbReference>
<sequence length="367" mass="37646">MSTVAPETPLAPHAPTSPTLHAPAPATLHAPAPAEAPVSHNAPNPAEAPDPWRPLGPCTTDTCVEAATAAAGPVQLAARLVAAFLVLLAGVPMSLVGRMRATWRTELTMAWARLLLRALGVRLEATTSGSGTPPDAGAASEAGTVSDAGAASYVRARPGGGSGPDGGVRPEVGAGPETGVLVVANHVSWLDPLVLAATVPSRPLAKREIGEWPFIRTLAAGAGALFIDRERLSALPPAVAAVAAALRAGDTVVAFPEGTTWCGRGMGRFRPAVFQAAVDAGAPVRPAVLRYREGTATSTRACYVGDDSLLASIVRVAATRRLTVEITLFAAVRPAAPTSTRPEARTALARLTESRVRANVLEPAHHE</sequence>
<dbReference type="SMART" id="SM00563">
    <property type="entry name" value="PlsC"/>
    <property type="match status" value="1"/>
</dbReference>
<dbReference type="InterPro" id="IPR002123">
    <property type="entry name" value="Plipid/glycerol_acylTrfase"/>
</dbReference>
<feature type="domain" description="Phospholipid/glycerol acyltransferase" evidence="7">
    <location>
        <begin position="180"/>
        <end position="292"/>
    </location>
</feature>
<evidence type="ECO:0000259" key="7">
    <source>
        <dbReference type="SMART" id="SM00563"/>
    </source>
</evidence>
<comment type="pathway">
    <text evidence="1">Lipid metabolism.</text>
</comment>
<keyword evidence="9" id="KW-1185">Reference proteome</keyword>
<keyword evidence="4" id="KW-0443">Lipid metabolism</keyword>
<dbReference type="Pfam" id="PF01553">
    <property type="entry name" value="Acyltransferase"/>
    <property type="match status" value="1"/>
</dbReference>
<protein>
    <submittedName>
        <fullName evidence="8">1-acyl-sn-glycerol-3-phosphate acyltransferase</fullName>
    </submittedName>
</protein>
<dbReference type="PANTHER" id="PTHR10434">
    <property type="entry name" value="1-ACYL-SN-GLYCEROL-3-PHOSPHATE ACYLTRANSFERASE"/>
    <property type="match status" value="1"/>
</dbReference>
<name>A0ABV5RZH8_9ACTN</name>
<dbReference type="Proteomes" id="UP001589532">
    <property type="component" value="Unassembled WGS sequence"/>
</dbReference>
<dbReference type="GO" id="GO:0016746">
    <property type="term" value="F:acyltransferase activity"/>
    <property type="evidence" value="ECO:0007669"/>
    <property type="project" value="UniProtKB-KW"/>
</dbReference>
<evidence type="ECO:0000256" key="4">
    <source>
        <dbReference type="ARBA" id="ARBA00023098"/>
    </source>
</evidence>
<proteinExistence type="predicted"/>
<organism evidence="8 9">
    <name type="scientific">Nonomuraea helvata</name>
    <dbReference type="NCBI Taxonomy" id="37484"/>
    <lineage>
        <taxon>Bacteria</taxon>
        <taxon>Bacillati</taxon>
        <taxon>Actinomycetota</taxon>
        <taxon>Actinomycetes</taxon>
        <taxon>Streptosporangiales</taxon>
        <taxon>Streptosporangiaceae</taxon>
        <taxon>Nonomuraea</taxon>
    </lineage>
</organism>